<dbReference type="EMBL" id="CP104550">
    <property type="protein sequence ID" value="UXH32258.1"/>
    <property type="molecule type" value="Genomic_DNA"/>
</dbReference>
<dbReference type="CDD" id="cd04179">
    <property type="entry name" value="DPM_DPG-synthase_like"/>
    <property type="match status" value="1"/>
</dbReference>
<dbReference type="InterPro" id="IPR001173">
    <property type="entry name" value="Glyco_trans_2-like"/>
</dbReference>
<dbReference type="Pfam" id="PF00535">
    <property type="entry name" value="Glycos_transf_2"/>
    <property type="match status" value="1"/>
</dbReference>
<dbReference type="KEGG" id="mwo:MWSIV6_0551"/>
<evidence type="ECO:0000313" key="4">
    <source>
        <dbReference type="Proteomes" id="UP001369247"/>
    </source>
</evidence>
<dbReference type="AlphaFoldDB" id="A0A9E7UNC4"/>
<dbReference type="PANTHER" id="PTHR48090:SF7">
    <property type="entry name" value="RFBJ PROTEIN"/>
    <property type="match status" value="1"/>
</dbReference>
<reference evidence="2 4" key="2">
    <citation type="submission" date="2023-12" db="EMBL/GenBank/DDBJ databases">
        <title>Phenotypic and Genomic Characterization of Methanothermobacter wolfeii Strain BSEL, a CO2-Capturing Archaeon with Minimal Nutrient Requirements.</title>
        <authorList>
            <person name="Ale Enriquez F."/>
            <person name="Ahring B.K."/>
        </authorList>
    </citation>
    <scope>NUCLEOTIDE SEQUENCE [LARGE SCALE GENOMIC DNA]</scope>
    <source>
        <strain evidence="2 4">BSEL-1</strain>
    </source>
</reference>
<dbReference type="SMR" id="A0A9E7UNC4"/>
<proteinExistence type="predicted"/>
<dbReference type="Proteomes" id="UP001369247">
    <property type="component" value="Unassembled WGS sequence"/>
</dbReference>
<dbReference type="InterPro" id="IPR050256">
    <property type="entry name" value="Glycosyltransferase_2"/>
</dbReference>
<dbReference type="SUPFAM" id="SSF53448">
    <property type="entry name" value="Nucleotide-diphospho-sugar transferases"/>
    <property type="match status" value="1"/>
</dbReference>
<reference evidence="3" key="1">
    <citation type="submission" date="2022-09" db="EMBL/GenBank/DDBJ databases">
        <title>Characterization of three MwoI isoschizomers from sequenced genome and metagenomes.</title>
        <authorList>
            <person name="Fomenkov A."/>
            <person name="Xu S.Y."/>
            <person name="Roberts R.J."/>
        </authorList>
    </citation>
    <scope>NUCLEOTIDE SEQUENCE</scope>
    <source>
        <strain evidence="3">DSM 2970</strain>
    </source>
</reference>
<name>A0A9E7UNC4_METWO</name>
<feature type="domain" description="Glycosyltransferase 2-like" evidence="1">
    <location>
        <begin position="11"/>
        <end position="137"/>
    </location>
</feature>
<accession>A0A9E7UNC4</accession>
<evidence type="ECO:0000313" key="3">
    <source>
        <dbReference type="EMBL" id="UXH32258.1"/>
    </source>
</evidence>
<dbReference type="Proteomes" id="UP001065373">
    <property type="component" value="Chromosome"/>
</dbReference>
<evidence type="ECO:0000259" key="1">
    <source>
        <dbReference type="Pfam" id="PF00535"/>
    </source>
</evidence>
<dbReference type="GeneID" id="58978203"/>
<gene>
    <name evidence="3" type="ORF">N5910_02925</name>
    <name evidence="2" type="ORF">U2150_08575</name>
</gene>
<dbReference type="PANTHER" id="PTHR48090">
    <property type="entry name" value="UNDECAPRENYL-PHOSPHATE 4-DEOXY-4-FORMAMIDO-L-ARABINOSE TRANSFERASE-RELATED"/>
    <property type="match status" value="1"/>
</dbReference>
<dbReference type="EMBL" id="JAXUHJ010000014">
    <property type="protein sequence ID" value="MEJ8543542.1"/>
    <property type="molecule type" value="Genomic_DNA"/>
</dbReference>
<dbReference type="GeneID" id="75106171"/>
<protein>
    <submittedName>
        <fullName evidence="3">Glycosyltransferase family 2 protein</fullName>
    </submittedName>
</protein>
<sequence length="232" mass="25329">MDDDVARKVMVVVPAYNEEETVEGVVGSLLERGYRVLVVDDGSRDSTPEILGRISSRSREVSVYTHIINVGLGAALRTGIKAALLEGADYIVTFDADGQHDPDDISGVLEPLLDGRADVVIGSRDFSEMPVSRRMGNAIMNILTLIFYGCRVSDSQSGLRAFTRKAASLLDIRNVGYGVSSEIIGEIGRKNLKMLEVNIKTIYTPETIAKGTNTSVGIRILLKLVLDLFRRI</sequence>
<dbReference type="Gene3D" id="3.90.550.10">
    <property type="entry name" value="Spore Coat Polysaccharide Biosynthesis Protein SpsA, Chain A"/>
    <property type="match status" value="1"/>
</dbReference>
<keyword evidence="4" id="KW-1185">Reference proteome</keyword>
<evidence type="ECO:0000313" key="2">
    <source>
        <dbReference type="EMBL" id="MEJ8543542.1"/>
    </source>
</evidence>
<dbReference type="InterPro" id="IPR029044">
    <property type="entry name" value="Nucleotide-diphossugar_trans"/>
</dbReference>
<dbReference type="RefSeq" id="WP_074358639.1">
    <property type="nucleotide sequence ID" value="NZ_CP104550.1"/>
</dbReference>
<organism evidence="3">
    <name type="scientific">Methanothermobacter wolfeii</name>
    <name type="common">Methanobacterium wolfei</name>
    <dbReference type="NCBI Taxonomy" id="145261"/>
    <lineage>
        <taxon>Archaea</taxon>
        <taxon>Methanobacteriati</taxon>
        <taxon>Methanobacteriota</taxon>
        <taxon>Methanomada group</taxon>
        <taxon>Methanobacteria</taxon>
        <taxon>Methanobacteriales</taxon>
        <taxon>Methanobacteriaceae</taxon>
        <taxon>Methanothermobacter</taxon>
    </lineage>
</organism>